<dbReference type="Proteomes" id="UP000291343">
    <property type="component" value="Unassembled WGS sequence"/>
</dbReference>
<dbReference type="GO" id="GO:0010008">
    <property type="term" value="C:endosome membrane"/>
    <property type="evidence" value="ECO:0007669"/>
    <property type="project" value="TreeGrafter"/>
</dbReference>
<dbReference type="SMR" id="A0A482X6R2"/>
<dbReference type="STRING" id="195883.A0A482X6R2"/>
<dbReference type="GO" id="GO:0006661">
    <property type="term" value="P:phosphatidylinositol biosynthetic process"/>
    <property type="evidence" value="ECO:0007669"/>
    <property type="project" value="InterPro"/>
</dbReference>
<sequence length="704" mass="80770">MSDKDHAPLSPACVRALHEKQYDKRKAAAQEIEKMVKEFAAVNNTTQIRRILKVLGQDFALSQNHNSRKGALIGLAAVAIALGKDTSDYTEALIRPILANFSEQDSRIRYYACESLYNVVKVSRGAVLPHFTDIFSALSRLAADPDQTVKNALELLDRLMKDIVTESATFDLVGFMPLLRERIYTSNTFSRQFLVSWLSVLDAVPDIDLILFLPEILDGLFHILEDPTFEIKKMCDTVLSEFLRSIRQDPSRVDFPAMINILINHSQVSDELLQYTAIVWIKEFVQLSKQEMLPYTSGILMAIFPCLSYENDSRKNIKETAKEVNASLLSLVILEPDFTDSSKQKESRLDLESVVDVLTKNLLHSSVQTKVAILQWIHRLYTKLPNRMMDHVESVFPVLLKVLSDSSDHVVQNTLQVIAQIITLPHHSKSGDGDNAPLVEEKDYYFRKFIISLLNQFSCNKVLLEERGSFIIRHLCVILNSERIYCMLAEILLVEENLKFTSTMIEVLSSILLTSSELFELRTKLKEFNTEESWNLFLCLYNPWCHNPIATIALCLLTQNYTHVCELIRVFASMEITVDLLIEIDKLIQLIESPIFTYVRLELLEVPHNGPLVRALYGLLMLLPQTPAFHTLRHRLDCIPKLQLHTGNSKNLAVRREDVRIKASKVNFEKLLDHFIKVQEKHRQKKILTRREELYEKSIKFVEA</sequence>
<evidence type="ECO:0000256" key="4">
    <source>
        <dbReference type="ARBA" id="ARBA00022737"/>
    </source>
</evidence>
<evidence type="ECO:0000256" key="2">
    <source>
        <dbReference type="ARBA" id="ARBA00010225"/>
    </source>
</evidence>
<comment type="similarity">
    <text evidence="2">Belongs to the VAC14 family.</text>
</comment>
<dbReference type="GO" id="GO:0070772">
    <property type="term" value="C:PAS complex"/>
    <property type="evidence" value="ECO:0007669"/>
    <property type="project" value="InterPro"/>
</dbReference>
<dbReference type="PANTHER" id="PTHR16023">
    <property type="entry name" value="TAX1 BINDING PROTEIN-RELATED"/>
    <property type="match status" value="1"/>
</dbReference>
<name>A0A482X6R2_LAOST</name>
<evidence type="ECO:0000256" key="7">
    <source>
        <dbReference type="ARBA" id="ARBA00047092"/>
    </source>
</evidence>
<evidence type="ECO:0000256" key="1">
    <source>
        <dbReference type="ARBA" id="ARBA00004308"/>
    </source>
</evidence>
<comment type="subcellular location">
    <subcellularLocation>
        <location evidence="1">Endomembrane system</location>
    </subcellularLocation>
</comment>
<comment type="caution">
    <text evidence="9">The sequence shown here is derived from an EMBL/GenBank/DDBJ whole genome shotgun (WGS) entry which is preliminary data.</text>
</comment>
<dbReference type="Pfam" id="PF12755">
    <property type="entry name" value="Vac14_Fab1_bd"/>
    <property type="match status" value="1"/>
</dbReference>
<keyword evidence="5" id="KW-0472">Membrane</keyword>
<dbReference type="AlphaFoldDB" id="A0A482X6R2"/>
<evidence type="ECO:0000313" key="10">
    <source>
        <dbReference type="Proteomes" id="UP000291343"/>
    </source>
</evidence>
<dbReference type="EMBL" id="QKKF02016774">
    <property type="protein sequence ID" value="RZF41457.1"/>
    <property type="molecule type" value="Genomic_DNA"/>
</dbReference>
<evidence type="ECO:0000256" key="5">
    <source>
        <dbReference type="ARBA" id="ARBA00023136"/>
    </source>
</evidence>
<comment type="function">
    <text evidence="6">Scaffold protein component of the PI(3,5)P2 regulatory complex which regulates both the synthesis and turnover of phosphatidylinositol 3,5-bisphosphate (PtdIns(3,5)P2). Pentamerizes into a star-shaped structure and nucleates the assembly of the complex. The pentamer binds a single copy each of PIKFYVE and FIG4 and coordinates both PIKfyve kinase activity and FIG4 phosphatase activity, being required to maintain normal levels of phosphatidylinositol 3-phosphate (PtdIns(3)P) and phosphatidylinositol 5-phosphate (PtdIns(5)P). Plays a role in the biogenesis of endosome carrier vesicles (ECV) / multivesicular bodies (MVB) transport intermediates from early endosomes.</text>
</comment>
<gene>
    <name evidence="9" type="ORF">LSTR_LSTR000171</name>
</gene>
<feature type="domain" description="Vacuolar protein 14 C-terminal Fig4-binding" evidence="8">
    <location>
        <begin position="463"/>
        <end position="639"/>
    </location>
</feature>
<organism evidence="9 10">
    <name type="scientific">Laodelphax striatellus</name>
    <name type="common">Small brown planthopper</name>
    <name type="synonym">Delphax striatella</name>
    <dbReference type="NCBI Taxonomy" id="195883"/>
    <lineage>
        <taxon>Eukaryota</taxon>
        <taxon>Metazoa</taxon>
        <taxon>Ecdysozoa</taxon>
        <taxon>Arthropoda</taxon>
        <taxon>Hexapoda</taxon>
        <taxon>Insecta</taxon>
        <taxon>Pterygota</taxon>
        <taxon>Neoptera</taxon>
        <taxon>Paraneoptera</taxon>
        <taxon>Hemiptera</taxon>
        <taxon>Auchenorrhyncha</taxon>
        <taxon>Fulgoroidea</taxon>
        <taxon>Delphacidae</taxon>
        <taxon>Criomorphinae</taxon>
        <taxon>Laodelphax</taxon>
    </lineage>
</organism>
<dbReference type="InterPro" id="IPR021841">
    <property type="entry name" value="VAC14_Fig4p-bd"/>
</dbReference>
<dbReference type="InterPro" id="IPR026825">
    <property type="entry name" value="Vac14"/>
</dbReference>
<keyword evidence="4" id="KW-0677">Repeat</keyword>
<accession>A0A482X6R2</accession>
<evidence type="ECO:0000256" key="3">
    <source>
        <dbReference type="ARBA" id="ARBA00013840"/>
    </source>
</evidence>
<keyword evidence="10" id="KW-1185">Reference proteome</keyword>
<comment type="subunit">
    <text evidence="7">Forms pentamers. Component of the PI(3,5)P2 regulatory complex/PAS complex, at least composed of PIKFYVE, FIG4 and VAC14. VAC14 nucleates the assembly of the complex and serves as a scaffold by pentamerizing into a star-shaped structure, which can bind a single copy each of PIKFYVE and FIG4 and coordinates their activities. Interacts with NOS1.</text>
</comment>
<dbReference type="Gene3D" id="1.25.10.10">
    <property type="entry name" value="Leucine-rich Repeat Variant"/>
    <property type="match status" value="2"/>
</dbReference>
<evidence type="ECO:0000313" key="9">
    <source>
        <dbReference type="EMBL" id="RZF41457.1"/>
    </source>
</evidence>
<evidence type="ECO:0000256" key="6">
    <source>
        <dbReference type="ARBA" id="ARBA00045654"/>
    </source>
</evidence>
<dbReference type="OrthoDB" id="5574975at2759"/>
<dbReference type="FunCoup" id="A0A482X6R2">
    <property type="interactions" value="1526"/>
</dbReference>
<reference evidence="9 10" key="1">
    <citation type="journal article" date="2017" name="Gigascience">
        <title>Genome sequence of the small brown planthopper, Laodelphax striatellus.</title>
        <authorList>
            <person name="Zhu J."/>
            <person name="Jiang F."/>
            <person name="Wang X."/>
            <person name="Yang P."/>
            <person name="Bao Y."/>
            <person name="Zhao W."/>
            <person name="Wang W."/>
            <person name="Lu H."/>
            <person name="Wang Q."/>
            <person name="Cui N."/>
            <person name="Li J."/>
            <person name="Chen X."/>
            <person name="Luo L."/>
            <person name="Yu J."/>
            <person name="Kang L."/>
            <person name="Cui F."/>
        </authorList>
    </citation>
    <scope>NUCLEOTIDE SEQUENCE [LARGE SCALE GENOMIC DNA]</scope>
    <source>
        <strain evidence="9">Lst14</strain>
    </source>
</reference>
<proteinExistence type="inferred from homology"/>
<dbReference type="PANTHER" id="PTHR16023:SF0">
    <property type="entry name" value="PROTEIN VAC14 HOMOLOG"/>
    <property type="match status" value="1"/>
</dbReference>
<dbReference type="InParanoid" id="A0A482X6R2"/>
<dbReference type="Pfam" id="PF11916">
    <property type="entry name" value="Vac14_Fig4_bd"/>
    <property type="match status" value="1"/>
</dbReference>
<dbReference type="SUPFAM" id="SSF48371">
    <property type="entry name" value="ARM repeat"/>
    <property type="match status" value="1"/>
</dbReference>
<dbReference type="InterPro" id="IPR011989">
    <property type="entry name" value="ARM-like"/>
</dbReference>
<dbReference type="InterPro" id="IPR016024">
    <property type="entry name" value="ARM-type_fold"/>
</dbReference>
<protein>
    <recommendedName>
        <fullName evidence="3">Protein VAC14 homolog</fullName>
    </recommendedName>
</protein>
<evidence type="ECO:0000259" key="8">
    <source>
        <dbReference type="Pfam" id="PF11916"/>
    </source>
</evidence>